<dbReference type="OrthoDB" id="6076233at2759"/>
<dbReference type="EMBL" id="NIVC01000150">
    <property type="protein sequence ID" value="PAA89533.1"/>
    <property type="molecule type" value="Genomic_DNA"/>
</dbReference>
<dbReference type="PRINTS" id="PR00385">
    <property type="entry name" value="P450"/>
</dbReference>
<accession>A0A267GU30</accession>
<sequence>KKFLIRRRKQDRKGQFCSLIQSESMDLLSITVGLLAVLAVGWLISYLSGQRRLPPGPPVVPILGSFPFMKFPLRNWLRQAKQRYGAVCSFQLNGRQVVFLNTYEAVKEAFVTQGALFSGRPRHIFSTRVMGNSGLVMTDGPSWKRHRRFSLQVLRDCGFGKIGSEDSIVKEALELAAALEETRGQPVSTGNPFGKAVSNVICMLVFGRRLATEDPTFDEKLALINKITQQGVSHPTLRSSVLVPLLTSLAPNFLMSMEAVKKSVKLFDEMFTFCQDEIEKKRSAYNLSDEPADYIEAYLAERNRIEQRDPSEAAEFYGDKKLQVSIADLFMAGTDTTSNSLRWAALHLAKDQQMQDRLFKHVRDCLGGRPPTMSDRSRLPLIEAFLLESQRVYTLIPGGVAHRAIEDTELFGYLVPKNCNVMPNIEALHSDPEVFPEPEKFRIERFIDANGKFAPSERVIPFSIGKRSCLGESLARMELFIFAIIIIQRFRIELPDDEASRMAEILEGTPGTVKAPAEHKLIFKLREE</sequence>
<keyword evidence="7 8" id="KW-0349">Heme</keyword>
<dbReference type="InterPro" id="IPR036396">
    <property type="entry name" value="Cyt_P450_sf"/>
</dbReference>
<evidence type="ECO:0000256" key="9">
    <source>
        <dbReference type="SAM" id="Phobius"/>
    </source>
</evidence>
<protein>
    <recommendedName>
        <fullName evidence="12">Cytochrome P450</fullName>
    </recommendedName>
</protein>
<dbReference type="GO" id="GO:0006805">
    <property type="term" value="P:xenobiotic metabolic process"/>
    <property type="evidence" value="ECO:0007669"/>
    <property type="project" value="TreeGrafter"/>
</dbReference>
<dbReference type="GO" id="GO:0016712">
    <property type="term" value="F:oxidoreductase activity, acting on paired donors, with incorporation or reduction of molecular oxygen, reduced flavin or flavoprotein as one donor, and incorporation of one atom of oxygen"/>
    <property type="evidence" value="ECO:0007669"/>
    <property type="project" value="TreeGrafter"/>
</dbReference>
<keyword evidence="9" id="KW-0472">Membrane</keyword>
<dbReference type="GO" id="GO:0005506">
    <property type="term" value="F:iron ion binding"/>
    <property type="evidence" value="ECO:0007669"/>
    <property type="project" value="InterPro"/>
</dbReference>
<reference evidence="10 11" key="1">
    <citation type="submission" date="2017-06" db="EMBL/GenBank/DDBJ databases">
        <title>A platform for efficient transgenesis in Macrostomum lignano, a flatworm model organism for stem cell research.</title>
        <authorList>
            <person name="Berezikov E."/>
        </authorList>
    </citation>
    <scope>NUCLEOTIDE SEQUENCE [LARGE SCALE GENOMIC DNA]</scope>
    <source>
        <strain evidence="10">DV1</strain>
        <tissue evidence="10">Whole organism</tissue>
    </source>
</reference>
<keyword evidence="9" id="KW-1133">Transmembrane helix</keyword>
<feature type="transmembrane region" description="Helical" evidence="9">
    <location>
        <begin position="27"/>
        <end position="47"/>
    </location>
</feature>
<keyword evidence="4 8" id="KW-0560">Oxidoreductase</keyword>
<organism evidence="10 11">
    <name type="scientific">Macrostomum lignano</name>
    <dbReference type="NCBI Taxonomy" id="282301"/>
    <lineage>
        <taxon>Eukaryota</taxon>
        <taxon>Metazoa</taxon>
        <taxon>Spiralia</taxon>
        <taxon>Lophotrochozoa</taxon>
        <taxon>Platyhelminthes</taxon>
        <taxon>Rhabditophora</taxon>
        <taxon>Macrostomorpha</taxon>
        <taxon>Macrostomida</taxon>
        <taxon>Macrostomidae</taxon>
        <taxon>Macrostomum</taxon>
    </lineage>
</organism>
<dbReference type="PANTHER" id="PTHR24300">
    <property type="entry name" value="CYTOCHROME P450 508A4-RELATED"/>
    <property type="match status" value="1"/>
</dbReference>
<comment type="caution">
    <text evidence="10">The sequence shown here is derived from an EMBL/GenBank/DDBJ whole genome shotgun (WGS) entry which is preliminary data.</text>
</comment>
<keyword evidence="9" id="KW-0812">Transmembrane</keyword>
<evidence type="ECO:0000313" key="11">
    <source>
        <dbReference type="Proteomes" id="UP000215902"/>
    </source>
</evidence>
<evidence type="ECO:0000256" key="3">
    <source>
        <dbReference type="ARBA" id="ARBA00022723"/>
    </source>
</evidence>
<evidence type="ECO:0000256" key="6">
    <source>
        <dbReference type="ARBA" id="ARBA00023033"/>
    </source>
</evidence>
<evidence type="ECO:0000256" key="7">
    <source>
        <dbReference type="PIRSR" id="PIRSR602401-1"/>
    </source>
</evidence>
<proteinExistence type="inferred from homology"/>
<dbReference type="FunFam" id="1.10.630.10:FF:000036">
    <property type="entry name" value="CYtochrome P450 family"/>
    <property type="match status" value="1"/>
</dbReference>
<feature type="non-terminal residue" evidence="10">
    <location>
        <position position="1"/>
    </location>
</feature>
<dbReference type="Pfam" id="PF00067">
    <property type="entry name" value="p450"/>
    <property type="match status" value="1"/>
</dbReference>
<dbReference type="GO" id="GO:0008395">
    <property type="term" value="F:steroid hydroxylase activity"/>
    <property type="evidence" value="ECO:0007669"/>
    <property type="project" value="TreeGrafter"/>
</dbReference>
<dbReference type="AlphaFoldDB" id="A0A267GU30"/>
<evidence type="ECO:0000256" key="5">
    <source>
        <dbReference type="ARBA" id="ARBA00023004"/>
    </source>
</evidence>
<dbReference type="InterPro" id="IPR017972">
    <property type="entry name" value="Cyt_P450_CS"/>
</dbReference>
<dbReference type="GO" id="GO:0020037">
    <property type="term" value="F:heme binding"/>
    <property type="evidence" value="ECO:0007669"/>
    <property type="project" value="InterPro"/>
</dbReference>
<dbReference type="Gene3D" id="1.10.630.10">
    <property type="entry name" value="Cytochrome P450"/>
    <property type="match status" value="1"/>
</dbReference>
<evidence type="ECO:0000313" key="10">
    <source>
        <dbReference type="EMBL" id="PAA89533.1"/>
    </source>
</evidence>
<evidence type="ECO:0008006" key="12">
    <source>
        <dbReference type="Google" id="ProtNLM"/>
    </source>
</evidence>
<keyword evidence="5 7" id="KW-0408">Iron</keyword>
<gene>
    <name evidence="10" type="ORF">BOX15_Mlig006070g1</name>
</gene>
<feature type="binding site" description="axial binding residue" evidence="7">
    <location>
        <position position="469"/>
    </location>
    <ligand>
        <name>heme</name>
        <dbReference type="ChEBI" id="CHEBI:30413"/>
    </ligand>
    <ligandPart>
        <name>Fe</name>
        <dbReference type="ChEBI" id="CHEBI:18248"/>
    </ligandPart>
</feature>
<dbReference type="PROSITE" id="PS00086">
    <property type="entry name" value="CYTOCHROME_P450"/>
    <property type="match status" value="1"/>
</dbReference>
<evidence type="ECO:0000256" key="2">
    <source>
        <dbReference type="ARBA" id="ARBA00010617"/>
    </source>
</evidence>
<evidence type="ECO:0000256" key="8">
    <source>
        <dbReference type="RuleBase" id="RU000461"/>
    </source>
</evidence>
<comment type="cofactor">
    <cofactor evidence="1 7">
        <name>heme</name>
        <dbReference type="ChEBI" id="CHEBI:30413"/>
    </cofactor>
</comment>
<dbReference type="Proteomes" id="UP000215902">
    <property type="component" value="Unassembled WGS sequence"/>
</dbReference>
<name>A0A267GU30_9PLAT</name>
<dbReference type="InterPro" id="IPR001128">
    <property type="entry name" value="Cyt_P450"/>
</dbReference>
<dbReference type="GO" id="GO:0005737">
    <property type="term" value="C:cytoplasm"/>
    <property type="evidence" value="ECO:0007669"/>
    <property type="project" value="TreeGrafter"/>
</dbReference>
<dbReference type="STRING" id="282301.A0A267GU30"/>
<dbReference type="PANTHER" id="PTHR24300:SF403">
    <property type="entry name" value="CYTOCHROME P450 306A1"/>
    <property type="match status" value="1"/>
</dbReference>
<evidence type="ECO:0000256" key="4">
    <source>
        <dbReference type="ARBA" id="ARBA00023002"/>
    </source>
</evidence>
<evidence type="ECO:0000256" key="1">
    <source>
        <dbReference type="ARBA" id="ARBA00001971"/>
    </source>
</evidence>
<dbReference type="InterPro" id="IPR002401">
    <property type="entry name" value="Cyt_P450_E_grp-I"/>
</dbReference>
<dbReference type="SUPFAM" id="SSF48264">
    <property type="entry name" value="Cytochrome P450"/>
    <property type="match status" value="1"/>
</dbReference>
<keyword evidence="11" id="KW-1185">Reference proteome</keyword>
<dbReference type="GO" id="GO:0006082">
    <property type="term" value="P:organic acid metabolic process"/>
    <property type="evidence" value="ECO:0007669"/>
    <property type="project" value="TreeGrafter"/>
</dbReference>
<keyword evidence="3 7" id="KW-0479">Metal-binding</keyword>
<dbReference type="PRINTS" id="PR00463">
    <property type="entry name" value="EP450I"/>
</dbReference>
<dbReference type="InterPro" id="IPR050182">
    <property type="entry name" value="Cytochrome_P450_fam2"/>
</dbReference>
<comment type="similarity">
    <text evidence="2 8">Belongs to the cytochrome P450 family.</text>
</comment>
<keyword evidence="6 8" id="KW-0503">Monooxygenase</keyword>